<dbReference type="AlphaFoldDB" id="A0A0D3KCA8"/>
<reference evidence="1" key="2">
    <citation type="submission" date="2024-10" db="UniProtKB">
        <authorList>
            <consortium name="EnsemblProtists"/>
        </authorList>
    </citation>
    <scope>IDENTIFICATION</scope>
</reference>
<proteinExistence type="predicted"/>
<dbReference type="RefSeq" id="XP_005785822.1">
    <property type="nucleotide sequence ID" value="XM_005785765.1"/>
</dbReference>
<name>A0A0D3KCA8_EMIH1</name>
<dbReference type="EnsemblProtists" id="EOD33393">
    <property type="protein sequence ID" value="EOD33393"/>
    <property type="gene ID" value="EMIHUDRAFT_229718"/>
</dbReference>
<evidence type="ECO:0000313" key="1">
    <source>
        <dbReference type="EnsemblProtists" id="EOD33393"/>
    </source>
</evidence>
<evidence type="ECO:0000313" key="2">
    <source>
        <dbReference type="Proteomes" id="UP000013827"/>
    </source>
</evidence>
<dbReference type="HOGENOM" id="CLU_1838940_0_0_1"/>
<accession>A0A0D3KCA8</accession>
<sequence length="140" mass="14056">MGWPGIRASLAAGGGAGGKEAGGEEAEAVEAGGKAGAEFVLRLPGALLRLKSSLLTAEHRVVSCAFLQLGGLGAGLCDIGSAEAAQEALLTVQRAAAAFKVALLRTIVDDKGVRCLLAGGVPGFAAEDDAWRAVSLSRDR</sequence>
<dbReference type="KEGG" id="ehx:EMIHUDRAFT_229718"/>
<protein>
    <submittedName>
        <fullName evidence="1">Uncharacterized protein</fullName>
    </submittedName>
</protein>
<keyword evidence="2" id="KW-1185">Reference proteome</keyword>
<dbReference type="Proteomes" id="UP000013827">
    <property type="component" value="Unassembled WGS sequence"/>
</dbReference>
<dbReference type="GeneID" id="17278663"/>
<organism evidence="1 2">
    <name type="scientific">Emiliania huxleyi (strain CCMP1516)</name>
    <dbReference type="NCBI Taxonomy" id="280463"/>
    <lineage>
        <taxon>Eukaryota</taxon>
        <taxon>Haptista</taxon>
        <taxon>Haptophyta</taxon>
        <taxon>Prymnesiophyceae</taxon>
        <taxon>Isochrysidales</taxon>
        <taxon>Noelaerhabdaceae</taxon>
        <taxon>Emiliania</taxon>
    </lineage>
</organism>
<dbReference type="PaxDb" id="2903-EOD33393"/>
<reference evidence="2" key="1">
    <citation type="journal article" date="2013" name="Nature">
        <title>Pan genome of the phytoplankton Emiliania underpins its global distribution.</title>
        <authorList>
            <person name="Read B.A."/>
            <person name="Kegel J."/>
            <person name="Klute M.J."/>
            <person name="Kuo A."/>
            <person name="Lefebvre S.C."/>
            <person name="Maumus F."/>
            <person name="Mayer C."/>
            <person name="Miller J."/>
            <person name="Monier A."/>
            <person name="Salamov A."/>
            <person name="Young J."/>
            <person name="Aguilar M."/>
            <person name="Claverie J.M."/>
            <person name="Frickenhaus S."/>
            <person name="Gonzalez K."/>
            <person name="Herman E.K."/>
            <person name="Lin Y.C."/>
            <person name="Napier J."/>
            <person name="Ogata H."/>
            <person name="Sarno A.F."/>
            <person name="Shmutz J."/>
            <person name="Schroeder D."/>
            <person name="de Vargas C."/>
            <person name="Verret F."/>
            <person name="von Dassow P."/>
            <person name="Valentin K."/>
            <person name="Van de Peer Y."/>
            <person name="Wheeler G."/>
            <person name="Dacks J.B."/>
            <person name="Delwiche C.F."/>
            <person name="Dyhrman S.T."/>
            <person name="Glockner G."/>
            <person name="John U."/>
            <person name="Richards T."/>
            <person name="Worden A.Z."/>
            <person name="Zhang X."/>
            <person name="Grigoriev I.V."/>
            <person name="Allen A.E."/>
            <person name="Bidle K."/>
            <person name="Borodovsky M."/>
            <person name="Bowler C."/>
            <person name="Brownlee C."/>
            <person name="Cock J.M."/>
            <person name="Elias M."/>
            <person name="Gladyshev V.N."/>
            <person name="Groth M."/>
            <person name="Guda C."/>
            <person name="Hadaegh A."/>
            <person name="Iglesias-Rodriguez M.D."/>
            <person name="Jenkins J."/>
            <person name="Jones B.M."/>
            <person name="Lawson T."/>
            <person name="Leese F."/>
            <person name="Lindquist E."/>
            <person name="Lobanov A."/>
            <person name="Lomsadze A."/>
            <person name="Malik S.B."/>
            <person name="Marsh M.E."/>
            <person name="Mackinder L."/>
            <person name="Mock T."/>
            <person name="Mueller-Roeber B."/>
            <person name="Pagarete A."/>
            <person name="Parker M."/>
            <person name="Probert I."/>
            <person name="Quesneville H."/>
            <person name="Raines C."/>
            <person name="Rensing S.A."/>
            <person name="Riano-Pachon D.M."/>
            <person name="Richier S."/>
            <person name="Rokitta S."/>
            <person name="Shiraiwa Y."/>
            <person name="Soanes D.M."/>
            <person name="van der Giezen M."/>
            <person name="Wahlund T.M."/>
            <person name="Williams B."/>
            <person name="Wilson W."/>
            <person name="Wolfe G."/>
            <person name="Wurch L.L."/>
        </authorList>
    </citation>
    <scope>NUCLEOTIDE SEQUENCE</scope>
</reference>